<feature type="transmembrane region" description="Helical" evidence="1">
    <location>
        <begin position="12"/>
        <end position="33"/>
    </location>
</feature>
<evidence type="ECO:0000313" key="3">
    <source>
        <dbReference type="Proteomes" id="UP000285961"/>
    </source>
</evidence>
<evidence type="ECO:0000313" key="2">
    <source>
        <dbReference type="EMBL" id="RJP74027.1"/>
    </source>
</evidence>
<keyword evidence="1" id="KW-0812">Transmembrane</keyword>
<name>A0A419F6K6_9BACT</name>
<dbReference type="EMBL" id="QZKI01000021">
    <property type="protein sequence ID" value="RJP74027.1"/>
    <property type="molecule type" value="Genomic_DNA"/>
</dbReference>
<proteinExistence type="predicted"/>
<keyword evidence="1" id="KW-1133">Transmembrane helix</keyword>
<organism evidence="2 3">
    <name type="scientific">Candidatus Abyssobacteria bacterium SURF_17</name>
    <dbReference type="NCBI Taxonomy" id="2093361"/>
    <lineage>
        <taxon>Bacteria</taxon>
        <taxon>Pseudomonadati</taxon>
        <taxon>Candidatus Hydrogenedentota</taxon>
        <taxon>Candidatus Abyssobacteria</taxon>
    </lineage>
</organism>
<dbReference type="AlphaFoldDB" id="A0A419F6K6"/>
<sequence length="81" mass="9379">MKALAVFFKVLSYIWAGLFAIVFLLSIIGMFLAEPSFYHGWKRVTATLSPFNSVNYFVVFICLLPAFGFYMASEYFEKRIK</sequence>
<reference evidence="2 3" key="1">
    <citation type="journal article" date="2017" name="ISME J.">
        <title>Energy and carbon metabolisms in a deep terrestrial subsurface fluid microbial community.</title>
        <authorList>
            <person name="Momper L."/>
            <person name="Jungbluth S.P."/>
            <person name="Lee M.D."/>
            <person name="Amend J.P."/>
        </authorList>
    </citation>
    <scope>NUCLEOTIDE SEQUENCE [LARGE SCALE GENOMIC DNA]</scope>
    <source>
        <strain evidence="2">SURF_17</strain>
    </source>
</reference>
<feature type="transmembrane region" description="Helical" evidence="1">
    <location>
        <begin position="53"/>
        <end position="72"/>
    </location>
</feature>
<protein>
    <submittedName>
        <fullName evidence="2">Uncharacterized protein</fullName>
    </submittedName>
</protein>
<accession>A0A419F6K6</accession>
<evidence type="ECO:0000256" key="1">
    <source>
        <dbReference type="SAM" id="Phobius"/>
    </source>
</evidence>
<dbReference type="Proteomes" id="UP000285961">
    <property type="component" value="Unassembled WGS sequence"/>
</dbReference>
<gene>
    <name evidence="2" type="ORF">C4532_03270</name>
</gene>
<comment type="caution">
    <text evidence="2">The sequence shown here is derived from an EMBL/GenBank/DDBJ whole genome shotgun (WGS) entry which is preliminary data.</text>
</comment>
<keyword evidence="1" id="KW-0472">Membrane</keyword>